<evidence type="ECO:0000313" key="2">
    <source>
        <dbReference type="EMBL" id="KAA0037967.1"/>
    </source>
</evidence>
<dbReference type="AlphaFoldDB" id="A0A5A7T8P4"/>
<evidence type="ECO:0000256" key="1">
    <source>
        <dbReference type="SAM" id="MobiDB-lite"/>
    </source>
</evidence>
<proteinExistence type="predicted"/>
<reference evidence="2 3" key="1">
    <citation type="submission" date="2019-08" db="EMBL/GenBank/DDBJ databases">
        <title>Draft genome sequences of two oriental melons (Cucumis melo L. var makuwa).</title>
        <authorList>
            <person name="Kwon S.-Y."/>
        </authorList>
    </citation>
    <scope>NUCLEOTIDE SEQUENCE [LARGE SCALE GENOMIC DNA]</scope>
    <source>
        <strain evidence="3">cv. SW 3</strain>
        <tissue evidence="2">Leaf</tissue>
    </source>
</reference>
<feature type="region of interest" description="Disordered" evidence="1">
    <location>
        <begin position="1"/>
        <end position="24"/>
    </location>
</feature>
<organism evidence="2 3">
    <name type="scientific">Cucumis melo var. makuwa</name>
    <name type="common">Oriental melon</name>
    <dbReference type="NCBI Taxonomy" id="1194695"/>
    <lineage>
        <taxon>Eukaryota</taxon>
        <taxon>Viridiplantae</taxon>
        <taxon>Streptophyta</taxon>
        <taxon>Embryophyta</taxon>
        <taxon>Tracheophyta</taxon>
        <taxon>Spermatophyta</taxon>
        <taxon>Magnoliopsida</taxon>
        <taxon>eudicotyledons</taxon>
        <taxon>Gunneridae</taxon>
        <taxon>Pentapetalae</taxon>
        <taxon>rosids</taxon>
        <taxon>fabids</taxon>
        <taxon>Cucurbitales</taxon>
        <taxon>Cucurbitaceae</taxon>
        <taxon>Benincaseae</taxon>
        <taxon>Cucumis</taxon>
    </lineage>
</organism>
<evidence type="ECO:0000313" key="3">
    <source>
        <dbReference type="Proteomes" id="UP000321393"/>
    </source>
</evidence>
<dbReference type="EMBL" id="SSTE01018788">
    <property type="protein sequence ID" value="KAA0037967.1"/>
    <property type="molecule type" value="Genomic_DNA"/>
</dbReference>
<name>A0A5A7T8P4_CUCMM</name>
<sequence>MLPRRGACRGGGGGRGRRIRRDQPERHLVVQVANPTAPITHADLVAIDKAIGLWSSMMKNLTCRPILLLRWSTEAARGDKFVISLRLDFQGLVRTSGQPSTLMHYAW</sequence>
<dbReference type="Proteomes" id="UP000321393">
    <property type="component" value="Unassembled WGS sequence"/>
</dbReference>
<protein>
    <submittedName>
        <fullName evidence="2">Uncharacterized protein</fullName>
    </submittedName>
</protein>
<gene>
    <name evidence="2" type="ORF">E6C27_scaffold36G001500</name>
</gene>
<comment type="caution">
    <text evidence="2">The sequence shown here is derived from an EMBL/GenBank/DDBJ whole genome shotgun (WGS) entry which is preliminary data.</text>
</comment>
<accession>A0A5A7T8P4</accession>